<dbReference type="Proteomes" id="UP000499080">
    <property type="component" value="Unassembled WGS sequence"/>
</dbReference>
<accession>A0A4Y2MEM1</accession>
<comment type="caution">
    <text evidence="1">The sequence shown here is derived from an EMBL/GenBank/DDBJ whole genome shotgun (WGS) entry which is preliminary data.</text>
</comment>
<organism evidence="1 2">
    <name type="scientific">Araneus ventricosus</name>
    <name type="common">Orbweaver spider</name>
    <name type="synonym">Epeira ventricosa</name>
    <dbReference type="NCBI Taxonomy" id="182803"/>
    <lineage>
        <taxon>Eukaryota</taxon>
        <taxon>Metazoa</taxon>
        <taxon>Ecdysozoa</taxon>
        <taxon>Arthropoda</taxon>
        <taxon>Chelicerata</taxon>
        <taxon>Arachnida</taxon>
        <taxon>Araneae</taxon>
        <taxon>Araneomorphae</taxon>
        <taxon>Entelegynae</taxon>
        <taxon>Araneoidea</taxon>
        <taxon>Araneidae</taxon>
        <taxon>Araneus</taxon>
    </lineage>
</organism>
<sequence length="76" mass="8701">MWGLLYAKPYVVDKGPPVGVAWKLGEGMPAQMSPSSSSRTTRYLYDVYETAEELKISHVNSKINDYAELFKFHQWS</sequence>
<keyword evidence="2" id="KW-1185">Reference proteome</keyword>
<name>A0A4Y2MEM1_ARAVE</name>
<dbReference type="EMBL" id="BGPR01007078">
    <property type="protein sequence ID" value="GBN24116.1"/>
    <property type="molecule type" value="Genomic_DNA"/>
</dbReference>
<reference evidence="1 2" key="1">
    <citation type="journal article" date="2019" name="Sci. Rep.">
        <title>Orb-weaving spider Araneus ventricosus genome elucidates the spidroin gene catalogue.</title>
        <authorList>
            <person name="Kono N."/>
            <person name="Nakamura H."/>
            <person name="Ohtoshi R."/>
            <person name="Moran D.A.P."/>
            <person name="Shinohara A."/>
            <person name="Yoshida Y."/>
            <person name="Fujiwara M."/>
            <person name="Mori M."/>
            <person name="Tomita M."/>
            <person name="Arakawa K."/>
        </authorList>
    </citation>
    <scope>NUCLEOTIDE SEQUENCE [LARGE SCALE GENOMIC DNA]</scope>
</reference>
<protein>
    <submittedName>
        <fullName evidence="1">Uncharacterized protein</fullName>
    </submittedName>
</protein>
<gene>
    <name evidence="1" type="ORF">AVEN_99931_1</name>
</gene>
<proteinExistence type="predicted"/>
<evidence type="ECO:0000313" key="2">
    <source>
        <dbReference type="Proteomes" id="UP000499080"/>
    </source>
</evidence>
<evidence type="ECO:0000313" key="1">
    <source>
        <dbReference type="EMBL" id="GBN24116.1"/>
    </source>
</evidence>
<dbReference type="AlphaFoldDB" id="A0A4Y2MEM1"/>